<dbReference type="HOGENOM" id="CLU_2658783_0_0_1"/>
<keyword evidence="3" id="KW-1185">Reference proteome</keyword>
<reference evidence="2" key="1">
    <citation type="submission" date="2015-04" db="UniProtKB">
        <authorList>
            <consortium name="EnsemblPlants"/>
        </authorList>
    </citation>
    <scope>IDENTIFICATION</scope>
</reference>
<evidence type="ECO:0000313" key="2">
    <source>
        <dbReference type="EnsemblPlants" id="OPUNC03G18310.1"/>
    </source>
</evidence>
<accession>A0A0E0KEC6</accession>
<sequence>MQDTPLAINIRLVNFHTYHELGAEATSYNDMQGHVQCVALARALAHAIRHPSVNRAPRERRDPHKGPALGDGCPME</sequence>
<name>A0A0E0KEC6_ORYPU</name>
<evidence type="ECO:0000313" key="3">
    <source>
        <dbReference type="Proteomes" id="UP000026962"/>
    </source>
</evidence>
<protein>
    <submittedName>
        <fullName evidence="2">Uncharacterized protein</fullName>
    </submittedName>
</protein>
<evidence type="ECO:0000256" key="1">
    <source>
        <dbReference type="SAM" id="MobiDB-lite"/>
    </source>
</evidence>
<organism evidence="2">
    <name type="scientific">Oryza punctata</name>
    <name type="common">Red rice</name>
    <dbReference type="NCBI Taxonomy" id="4537"/>
    <lineage>
        <taxon>Eukaryota</taxon>
        <taxon>Viridiplantae</taxon>
        <taxon>Streptophyta</taxon>
        <taxon>Embryophyta</taxon>
        <taxon>Tracheophyta</taxon>
        <taxon>Spermatophyta</taxon>
        <taxon>Magnoliopsida</taxon>
        <taxon>Liliopsida</taxon>
        <taxon>Poales</taxon>
        <taxon>Poaceae</taxon>
        <taxon>BOP clade</taxon>
        <taxon>Oryzoideae</taxon>
        <taxon>Oryzeae</taxon>
        <taxon>Oryzinae</taxon>
        <taxon>Oryza</taxon>
    </lineage>
</organism>
<feature type="compositionally biased region" description="Basic and acidic residues" evidence="1">
    <location>
        <begin position="56"/>
        <end position="65"/>
    </location>
</feature>
<dbReference type="AlphaFoldDB" id="A0A0E0KEC6"/>
<dbReference type="Gramene" id="OPUNC03G18310.1">
    <property type="protein sequence ID" value="OPUNC03G18310.1"/>
    <property type="gene ID" value="OPUNC03G18310"/>
</dbReference>
<dbReference type="EnsemblPlants" id="OPUNC03G18310.1">
    <property type="protein sequence ID" value="OPUNC03G18310.1"/>
    <property type="gene ID" value="OPUNC03G18310"/>
</dbReference>
<proteinExistence type="predicted"/>
<reference evidence="2" key="2">
    <citation type="submission" date="2018-05" db="EMBL/GenBank/DDBJ databases">
        <title>OpunRS2 (Oryza punctata Reference Sequence Version 2).</title>
        <authorList>
            <person name="Zhang J."/>
            <person name="Kudrna D."/>
            <person name="Lee S."/>
            <person name="Talag J."/>
            <person name="Welchert J."/>
            <person name="Wing R.A."/>
        </authorList>
    </citation>
    <scope>NUCLEOTIDE SEQUENCE [LARGE SCALE GENOMIC DNA]</scope>
</reference>
<dbReference type="Proteomes" id="UP000026962">
    <property type="component" value="Chromosome 3"/>
</dbReference>
<feature type="region of interest" description="Disordered" evidence="1">
    <location>
        <begin position="49"/>
        <end position="76"/>
    </location>
</feature>